<comment type="subunit">
    <text evidence="3">Homotrimer.</text>
</comment>
<feature type="binding site" evidence="3">
    <location>
        <position position="138"/>
    </location>
    <ligand>
        <name>dCTP</name>
        <dbReference type="ChEBI" id="CHEBI:61481"/>
    </ligand>
</feature>
<comment type="catalytic activity">
    <reaction evidence="3">
        <text>dCTP + 2 H2O = dUMP + NH4(+) + diphosphate</text>
        <dbReference type="Rhea" id="RHEA:19205"/>
        <dbReference type="ChEBI" id="CHEBI:15377"/>
        <dbReference type="ChEBI" id="CHEBI:28938"/>
        <dbReference type="ChEBI" id="CHEBI:33019"/>
        <dbReference type="ChEBI" id="CHEBI:61481"/>
        <dbReference type="ChEBI" id="CHEBI:246422"/>
        <dbReference type="EC" id="3.5.4.30"/>
    </reaction>
</comment>
<dbReference type="GO" id="GO:0006229">
    <property type="term" value="P:dUTP biosynthetic process"/>
    <property type="evidence" value="ECO:0007669"/>
    <property type="project" value="InterPro"/>
</dbReference>
<feature type="binding site" evidence="3">
    <location>
        <position position="151"/>
    </location>
    <ligand>
        <name>dCTP</name>
        <dbReference type="ChEBI" id="CHEBI:61481"/>
    </ligand>
</feature>
<dbReference type="GO" id="GO:0033973">
    <property type="term" value="F:dCTP deaminase (dUMP-forming) activity"/>
    <property type="evidence" value="ECO:0007669"/>
    <property type="project" value="UniProtKB-UniRule"/>
</dbReference>
<keyword evidence="1 3" id="KW-0378">Hydrolase</keyword>
<evidence type="ECO:0000256" key="1">
    <source>
        <dbReference type="ARBA" id="ARBA00022801"/>
    </source>
</evidence>
<dbReference type="SUPFAM" id="SSF51283">
    <property type="entry name" value="dUTPase-like"/>
    <property type="match status" value="1"/>
</dbReference>
<comment type="function">
    <text evidence="3">Bifunctional enzyme that catalyzes both the deamination of dCTP to dUTP and the hydrolysis of dUTP to dUMP without releasing the toxic dUTP intermediate.</text>
</comment>
<sequence>MILSGREIKSHLGERIVIDPFSDSQLNPNSYNLKLHNMLRVYRNRTLDMRVENFSDEVSIPPEGLLLEPQKLYLGRTVEFTATDGFVPMLEGRSSVGRLGLFIHVTAGFGDVGFRGFWTLEMFCVQPIRIYAGVEICQIFYHTLEGAYEPYQSGKYQNNQGIQHSLLYRDFQGS</sequence>
<dbReference type="Gene3D" id="2.70.40.10">
    <property type="match status" value="1"/>
</dbReference>
<feature type="binding site" evidence="3">
    <location>
        <position position="111"/>
    </location>
    <ligand>
        <name>dCTP</name>
        <dbReference type="ChEBI" id="CHEBI:61481"/>
    </ligand>
</feature>
<dbReference type="PANTHER" id="PTHR42680:SF3">
    <property type="entry name" value="DCTP DEAMINASE"/>
    <property type="match status" value="1"/>
</dbReference>
<organism evidence="4 5">
    <name type="scientific">Alkalispirochaeta americana</name>
    <dbReference type="NCBI Taxonomy" id="159291"/>
    <lineage>
        <taxon>Bacteria</taxon>
        <taxon>Pseudomonadati</taxon>
        <taxon>Spirochaetota</taxon>
        <taxon>Spirochaetia</taxon>
        <taxon>Spirochaetales</taxon>
        <taxon>Spirochaetaceae</taxon>
        <taxon>Alkalispirochaeta</taxon>
    </lineage>
</organism>
<feature type="binding site" evidence="3">
    <location>
        <begin position="119"/>
        <end position="121"/>
    </location>
    <ligand>
        <name>dCTP</name>
        <dbReference type="ChEBI" id="CHEBI:61481"/>
    </ligand>
</feature>
<dbReference type="InterPro" id="IPR036157">
    <property type="entry name" value="dUTPase-like_sf"/>
</dbReference>
<evidence type="ECO:0000313" key="5">
    <source>
        <dbReference type="Proteomes" id="UP000186400"/>
    </source>
</evidence>
<reference evidence="4 5" key="1">
    <citation type="submission" date="2017-01" db="EMBL/GenBank/DDBJ databases">
        <authorList>
            <person name="Mah S.A."/>
            <person name="Swanson W.J."/>
            <person name="Moy G.W."/>
            <person name="Vacquier V.D."/>
        </authorList>
    </citation>
    <scope>NUCLEOTIDE SEQUENCE [LARGE SCALE GENOMIC DNA]</scope>
    <source>
        <strain evidence="4 5">ASpG1</strain>
    </source>
</reference>
<comment type="pathway">
    <text evidence="3">Pyrimidine metabolism; dUMP biosynthesis; dUMP from dCTP: step 1/1.</text>
</comment>
<dbReference type="Pfam" id="PF22769">
    <property type="entry name" value="DCD"/>
    <property type="match status" value="1"/>
</dbReference>
<dbReference type="GO" id="GO:0008829">
    <property type="term" value="F:dCTP deaminase activity"/>
    <property type="evidence" value="ECO:0007669"/>
    <property type="project" value="InterPro"/>
</dbReference>
<dbReference type="InterPro" id="IPR033704">
    <property type="entry name" value="dUTPase_trimeric"/>
</dbReference>
<feature type="site" description="Important for bifunctional activity" evidence="3">
    <location>
        <begin position="108"/>
        <end position="109"/>
    </location>
</feature>
<dbReference type="UniPathway" id="UPA00610">
    <property type="reaction ID" value="UER00667"/>
</dbReference>
<evidence type="ECO:0000256" key="3">
    <source>
        <dbReference type="HAMAP-Rule" id="MF_00146"/>
    </source>
</evidence>
<name>A0A1N6QXU7_9SPIO</name>
<dbReference type="OrthoDB" id="9780202at2"/>
<feature type="binding site" evidence="3">
    <location>
        <position position="155"/>
    </location>
    <ligand>
        <name>dCTP</name>
        <dbReference type="ChEBI" id="CHEBI:61481"/>
    </ligand>
</feature>
<dbReference type="GO" id="GO:0000166">
    <property type="term" value="F:nucleotide binding"/>
    <property type="evidence" value="ECO:0007669"/>
    <property type="project" value="UniProtKB-KW"/>
</dbReference>
<feature type="binding site" evidence="3">
    <location>
        <begin position="93"/>
        <end position="98"/>
    </location>
    <ligand>
        <name>dCTP</name>
        <dbReference type="ChEBI" id="CHEBI:61481"/>
    </ligand>
</feature>
<dbReference type="NCBIfam" id="TIGR02274">
    <property type="entry name" value="dCTP_deam"/>
    <property type="match status" value="1"/>
</dbReference>
<keyword evidence="2 3" id="KW-0546">Nucleotide metabolism</keyword>
<comment type="similarity">
    <text evidence="3">Belongs to the dCTP deaminase family.</text>
</comment>
<dbReference type="EC" id="3.5.4.30" evidence="3"/>
<dbReference type="InterPro" id="IPR011962">
    <property type="entry name" value="dCTP_deaminase"/>
</dbReference>
<keyword evidence="3" id="KW-0547">Nucleotide-binding</keyword>
<dbReference type="CDD" id="cd07557">
    <property type="entry name" value="trimeric_dUTPase"/>
    <property type="match status" value="1"/>
</dbReference>
<evidence type="ECO:0000256" key="2">
    <source>
        <dbReference type="ARBA" id="ARBA00023080"/>
    </source>
</evidence>
<proteinExistence type="inferred from homology"/>
<dbReference type="RefSeq" id="WP_076488235.1">
    <property type="nucleotide sequence ID" value="NZ_FTMS01000005.1"/>
</dbReference>
<dbReference type="Proteomes" id="UP000186400">
    <property type="component" value="Unassembled WGS sequence"/>
</dbReference>
<dbReference type="HAMAP" id="MF_00146">
    <property type="entry name" value="dCTP_deaminase"/>
    <property type="match status" value="1"/>
</dbReference>
<dbReference type="STRING" id="159291.SAMN05920897_10592"/>
<dbReference type="AlphaFoldDB" id="A0A1N6QXU7"/>
<feature type="active site" description="Proton donor/acceptor" evidence="3">
    <location>
        <position position="121"/>
    </location>
</feature>
<protein>
    <recommendedName>
        <fullName evidence="3">dCTP deaminase, dUMP-forming</fullName>
        <ecNumber evidence="3">3.5.4.30</ecNumber>
    </recommendedName>
    <alternativeName>
        <fullName evidence="3">Bifunctional dCTP deaminase:dUTPase</fullName>
    </alternativeName>
    <alternativeName>
        <fullName evidence="3">DCD-DUT</fullName>
    </alternativeName>
</protein>
<dbReference type="PANTHER" id="PTHR42680">
    <property type="entry name" value="DCTP DEAMINASE"/>
    <property type="match status" value="1"/>
</dbReference>
<evidence type="ECO:0000313" key="4">
    <source>
        <dbReference type="EMBL" id="SIQ21434.1"/>
    </source>
</evidence>
<keyword evidence="5" id="KW-1185">Reference proteome</keyword>
<dbReference type="GO" id="GO:0015949">
    <property type="term" value="P:nucleobase-containing small molecule interconversion"/>
    <property type="evidence" value="ECO:0007669"/>
    <property type="project" value="TreeGrafter"/>
</dbReference>
<accession>A0A1N6QXU7</accession>
<dbReference type="EMBL" id="FTMS01000005">
    <property type="protein sequence ID" value="SIQ21434.1"/>
    <property type="molecule type" value="Genomic_DNA"/>
</dbReference>
<comment type="caution">
    <text evidence="3">Lacks conserved residue(s) required for the propagation of feature annotation.</text>
</comment>
<dbReference type="GO" id="GO:0006226">
    <property type="term" value="P:dUMP biosynthetic process"/>
    <property type="evidence" value="ECO:0007669"/>
    <property type="project" value="UniProtKB-UniRule"/>
</dbReference>
<gene>
    <name evidence="3" type="primary">dcd</name>
    <name evidence="4" type="ORF">SAMN05920897_10592</name>
</gene>